<dbReference type="KEGG" id="oho:Oweho_1643"/>
<dbReference type="AlphaFoldDB" id="G8QZZ1"/>
<keyword evidence="3" id="KW-0663">Pyridoxal phosphate</keyword>
<feature type="domain" description="Aromatic amino acid beta-eliminating lyase/threonine aldolase" evidence="6">
    <location>
        <begin position="3"/>
        <end position="288"/>
    </location>
</feature>
<dbReference type="HOGENOM" id="CLU_029381_0_4_10"/>
<dbReference type="GO" id="GO:0005829">
    <property type="term" value="C:cytosol"/>
    <property type="evidence" value="ECO:0007669"/>
    <property type="project" value="TreeGrafter"/>
</dbReference>
<comment type="similarity">
    <text evidence="2">Belongs to the threonine aldolase family.</text>
</comment>
<dbReference type="GO" id="GO:0008732">
    <property type="term" value="F:L-allo-threonine aldolase activity"/>
    <property type="evidence" value="ECO:0007669"/>
    <property type="project" value="TreeGrafter"/>
</dbReference>
<dbReference type="eggNOG" id="COG2008">
    <property type="taxonomic scope" value="Bacteria"/>
</dbReference>
<dbReference type="SUPFAM" id="SSF53383">
    <property type="entry name" value="PLP-dependent transferases"/>
    <property type="match status" value="1"/>
</dbReference>
<reference evidence="7 8" key="1">
    <citation type="journal article" date="2012" name="Stand. Genomic Sci.">
        <title>Genome sequence of the orange-pigmented seawater bacterium Owenweeksia hongkongensis type strain (UST20020801(T)).</title>
        <authorList>
            <person name="Riedel T."/>
            <person name="Held B."/>
            <person name="Nolan M."/>
            <person name="Lucas S."/>
            <person name="Lapidus A."/>
            <person name="Tice H."/>
            <person name="Del Rio T.G."/>
            <person name="Cheng J.F."/>
            <person name="Han C."/>
            <person name="Tapia R."/>
            <person name="Goodwin L.A."/>
            <person name="Pitluck S."/>
            <person name="Liolios K."/>
            <person name="Mavromatis K."/>
            <person name="Pagani I."/>
            <person name="Ivanova N."/>
            <person name="Mikhailova N."/>
            <person name="Pati A."/>
            <person name="Chen A."/>
            <person name="Palaniappan K."/>
            <person name="Rohde M."/>
            <person name="Tindall B.J."/>
            <person name="Detter J.C."/>
            <person name="Goker M."/>
            <person name="Woyke T."/>
            <person name="Bristow J."/>
            <person name="Eisen J.A."/>
            <person name="Markowitz V."/>
            <person name="Hugenholtz P."/>
            <person name="Klenk H.P."/>
            <person name="Kyrpides N.C."/>
        </authorList>
    </citation>
    <scope>NUCLEOTIDE SEQUENCE</scope>
    <source>
        <strain evidence="8">DSM 17368 / JCM 12287 / NRRL B-23963</strain>
    </source>
</reference>
<dbReference type="InterPro" id="IPR015421">
    <property type="entry name" value="PyrdxlP-dep_Trfase_major"/>
</dbReference>
<dbReference type="PANTHER" id="PTHR48097:SF9">
    <property type="entry name" value="L-THREONINE ALDOLASE"/>
    <property type="match status" value="1"/>
</dbReference>
<evidence type="ECO:0000256" key="5">
    <source>
        <dbReference type="PIRSR" id="PIRSR017617-1"/>
    </source>
</evidence>
<dbReference type="FunFam" id="3.40.640.10:FF:000030">
    <property type="entry name" value="Low-specificity L-threonine aldolase"/>
    <property type="match status" value="1"/>
</dbReference>
<dbReference type="Pfam" id="PF01212">
    <property type="entry name" value="Beta_elim_lyase"/>
    <property type="match status" value="1"/>
</dbReference>
<evidence type="ECO:0000313" key="7">
    <source>
        <dbReference type="EMBL" id="AEV32631.1"/>
    </source>
</evidence>
<dbReference type="EMBL" id="CP003156">
    <property type="protein sequence ID" value="AEV32631.1"/>
    <property type="molecule type" value="Genomic_DNA"/>
</dbReference>
<dbReference type="GO" id="GO:0006545">
    <property type="term" value="P:glycine biosynthetic process"/>
    <property type="evidence" value="ECO:0007669"/>
    <property type="project" value="TreeGrafter"/>
</dbReference>
<comment type="cofactor">
    <cofactor evidence="1">
        <name>pyridoxal 5'-phosphate</name>
        <dbReference type="ChEBI" id="CHEBI:597326"/>
    </cofactor>
</comment>
<dbReference type="InterPro" id="IPR001597">
    <property type="entry name" value="ArAA_b-elim_lyase/Thr_aldolase"/>
</dbReference>
<protein>
    <submittedName>
        <fullName evidence="7">Threonine aldolase</fullName>
    </submittedName>
</protein>
<dbReference type="PANTHER" id="PTHR48097">
    <property type="entry name" value="L-THREONINE ALDOLASE-RELATED"/>
    <property type="match status" value="1"/>
</dbReference>
<dbReference type="PATRIC" id="fig|926562.3.peg.1645"/>
<dbReference type="Gene3D" id="3.40.640.10">
    <property type="entry name" value="Type I PLP-dependent aspartate aminotransferase-like (Major domain)"/>
    <property type="match status" value="1"/>
</dbReference>
<dbReference type="InterPro" id="IPR015424">
    <property type="entry name" value="PyrdxlP-dep_Trfase"/>
</dbReference>
<evidence type="ECO:0000256" key="1">
    <source>
        <dbReference type="ARBA" id="ARBA00001933"/>
    </source>
</evidence>
<dbReference type="Proteomes" id="UP000005631">
    <property type="component" value="Chromosome"/>
</dbReference>
<sequence>MIDLRSDTVTRPTKEMLNTMIHAPVGDDVFGEDPTINKLEAMAAEMFGMEAGLFCPSGTMTNQIAIKLHTQPGDEIICHEYSHIYNYEGGGLAANSGCQTRLLKGDRGFISAEEVAANIGNPHDVHAARTSMVSVENTVNKGGGSCYELSTLEAIGKVARANNLAYHIDGARIFNALVAKNQNAKDYGKLFDTISICLSKGLGCPVGSLLLGSKEHIMQARRIRKRFGGGMRQAGYLAAAGIYALKNHIDRLAEDHEKAQVLKSALEKCSWVDRIEPVETNIVIFYLKEGLEQDAFMGMLKENGILAVGMGQGKLRFVTHLDISSTQISQVANVLENI</sequence>
<dbReference type="InterPro" id="IPR023603">
    <property type="entry name" value="Low_specificity_L-TA-like"/>
</dbReference>
<evidence type="ECO:0000259" key="6">
    <source>
        <dbReference type="Pfam" id="PF01212"/>
    </source>
</evidence>
<accession>G8QZZ1</accession>
<name>G8QZZ1_OWEHD</name>
<dbReference type="Gene3D" id="3.90.1150.10">
    <property type="entry name" value="Aspartate Aminotransferase, domain 1"/>
    <property type="match status" value="1"/>
</dbReference>
<proteinExistence type="inferred from homology"/>
<feature type="modified residue" description="N6-(pyridoxal phosphate)lysine" evidence="5">
    <location>
        <position position="200"/>
    </location>
</feature>
<organism evidence="7 8">
    <name type="scientific">Owenweeksia hongkongensis (strain DSM 17368 / CIP 108786 / JCM 12287 / NRRL B-23963 / UST20020801)</name>
    <dbReference type="NCBI Taxonomy" id="926562"/>
    <lineage>
        <taxon>Bacteria</taxon>
        <taxon>Pseudomonadati</taxon>
        <taxon>Bacteroidota</taxon>
        <taxon>Flavobacteriia</taxon>
        <taxon>Flavobacteriales</taxon>
        <taxon>Owenweeksiaceae</taxon>
        <taxon>Owenweeksia</taxon>
    </lineage>
</organism>
<evidence type="ECO:0000256" key="2">
    <source>
        <dbReference type="ARBA" id="ARBA00006966"/>
    </source>
</evidence>
<dbReference type="OrthoDB" id="9774495at2"/>
<dbReference type="GO" id="GO:0006567">
    <property type="term" value="P:L-threonine catabolic process"/>
    <property type="evidence" value="ECO:0007669"/>
    <property type="project" value="TreeGrafter"/>
</dbReference>
<evidence type="ECO:0000313" key="8">
    <source>
        <dbReference type="Proteomes" id="UP000005631"/>
    </source>
</evidence>
<evidence type="ECO:0000256" key="4">
    <source>
        <dbReference type="ARBA" id="ARBA00023239"/>
    </source>
</evidence>
<dbReference type="NCBIfam" id="NF041359">
    <property type="entry name" value="GntG_guanitoxin"/>
    <property type="match status" value="1"/>
</dbReference>
<evidence type="ECO:0000256" key="3">
    <source>
        <dbReference type="ARBA" id="ARBA00022898"/>
    </source>
</evidence>
<dbReference type="STRING" id="926562.Oweho_1643"/>
<dbReference type="InterPro" id="IPR015422">
    <property type="entry name" value="PyrdxlP-dep_Trfase_small"/>
</dbReference>
<dbReference type="CDD" id="cd06502">
    <property type="entry name" value="TA_like"/>
    <property type="match status" value="1"/>
</dbReference>
<keyword evidence="4" id="KW-0456">Lyase</keyword>
<gene>
    <name evidence="7" type="ordered locus">Oweho_1643</name>
</gene>
<dbReference type="RefSeq" id="WP_014201987.1">
    <property type="nucleotide sequence ID" value="NC_016599.1"/>
</dbReference>
<dbReference type="PIRSF" id="PIRSF017617">
    <property type="entry name" value="Thr_aldolase"/>
    <property type="match status" value="1"/>
</dbReference>
<keyword evidence="8" id="KW-1185">Reference proteome</keyword>